<keyword evidence="4" id="KW-0539">Nucleus</keyword>
<feature type="domain" description="BHLH" evidence="7">
    <location>
        <begin position="102"/>
        <end position="151"/>
    </location>
</feature>
<gene>
    <name evidence="8" type="ORF">ZIOFF_049691</name>
</gene>
<organism evidence="8 9">
    <name type="scientific">Zingiber officinale</name>
    <name type="common">Ginger</name>
    <name type="synonym">Amomum zingiber</name>
    <dbReference type="NCBI Taxonomy" id="94328"/>
    <lineage>
        <taxon>Eukaryota</taxon>
        <taxon>Viridiplantae</taxon>
        <taxon>Streptophyta</taxon>
        <taxon>Embryophyta</taxon>
        <taxon>Tracheophyta</taxon>
        <taxon>Spermatophyta</taxon>
        <taxon>Magnoliopsida</taxon>
        <taxon>Liliopsida</taxon>
        <taxon>Zingiberales</taxon>
        <taxon>Zingiberaceae</taxon>
        <taxon>Zingiber</taxon>
    </lineage>
</organism>
<dbReference type="AlphaFoldDB" id="A0A8J5KT48"/>
<dbReference type="Pfam" id="PF22754">
    <property type="entry name" value="bHLH-TF_ACT-like_plant"/>
    <property type="match status" value="1"/>
</dbReference>
<dbReference type="PANTHER" id="PTHR31945:SF15">
    <property type="entry name" value="TRANSCRIPTION FACTOR BHLH61-RELATED"/>
    <property type="match status" value="1"/>
</dbReference>
<keyword evidence="9" id="KW-1185">Reference proteome</keyword>
<dbReference type="OrthoDB" id="752464at2759"/>
<feature type="coiled-coil region" evidence="5">
    <location>
        <begin position="141"/>
        <end position="168"/>
    </location>
</feature>
<dbReference type="InterPro" id="IPR011598">
    <property type="entry name" value="bHLH_dom"/>
</dbReference>
<dbReference type="PROSITE" id="PS50888">
    <property type="entry name" value="BHLH"/>
    <property type="match status" value="1"/>
</dbReference>
<evidence type="ECO:0000256" key="5">
    <source>
        <dbReference type="SAM" id="Coils"/>
    </source>
</evidence>
<evidence type="ECO:0000259" key="7">
    <source>
        <dbReference type="PROSITE" id="PS50888"/>
    </source>
</evidence>
<dbReference type="EMBL" id="JACMSC010000014">
    <property type="protein sequence ID" value="KAG6488448.1"/>
    <property type="molecule type" value="Genomic_DNA"/>
</dbReference>
<dbReference type="GO" id="GO:0005634">
    <property type="term" value="C:nucleus"/>
    <property type="evidence" value="ECO:0007669"/>
    <property type="project" value="UniProtKB-SubCell"/>
</dbReference>
<keyword evidence="3" id="KW-0804">Transcription</keyword>
<dbReference type="InterPro" id="IPR051358">
    <property type="entry name" value="TF_AMS/ICE1/BHLH6-like"/>
</dbReference>
<evidence type="ECO:0000256" key="3">
    <source>
        <dbReference type="ARBA" id="ARBA00023163"/>
    </source>
</evidence>
<evidence type="ECO:0000256" key="2">
    <source>
        <dbReference type="ARBA" id="ARBA00023015"/>
    </source>
</evidence>
<sequence length="269" mass="30005">MELGEHAIMEDLLISVPRDAWPDSFPLAVSDFFATDGAGATTFDDDYAFFTAFDTSPSEPPTIECSVEAAPEHSERVGMAELTAPPTAIGLPSKKQRKKAEGMPSKNLMAERRRRKRLNDRLSLLRSIVPKISKMDRTSILGDTIDYIKELTERIKQLQEENQSDLLGLFRETNSSEMSLRNCPTFDVERRGNETRIEMNCGAKSGLLLSTMNTLDGMGMEIQQCVVSCFNDFAMRASCSQRTDHKANVSLEETKQALFRNAGYGGRCL</sequence>
<dbReference type="InterPro" id="IPR054502">
    <property type="entry name" value="bHLH-TF_ACT-like_plant"/>
</dbReference>
<keyword evidence="2" id="KW-0805">Transcription regulation</keyword>
<dbReference type="GO" id="GO:0043565">
    <property type="term" value="F:sequence-specific DNA binding"/>
    <property type="evidence" value="ECO:0007669"/>
    <property type="project" value="TreeGrafter"/>
</dbReference>
<proteinExistence type="predicted"/>
<dbReference type="GO" id="GO:0003700">
    <property type="term" value="F:DNA-binding transcription factor activity"/>
    <property type="evidence" value="ECO:0007669"/>
    <property type="project" value="TreeGrafter"/>
</dbReference>
<protein>
    <recommendedName>
        <fullName evidence="7">BHLH domain-containing protein</fullName>
    </recommendedName>
</protein>
<accession>A0A8J5KT48</accession>
<name>A0A8J5KT48_ZINOF</name>
<dbReference type="PANTHER" id="PTHR31945">
    <property type="entry name" value="TRANSCRIPTION FACTOR SCREAM2-RELATED"/>
    <property type="match status" value="1"/>
</dbReference>
<feature type="region of interest" description="Disordered" evidence="6">
    <location>
        <begin position="86"/>
        <end position="106"/>
    </location>
</feature>
<evidence type="ECO:0000256" key="4">
    <source>
        <dbReference type="ARBA" id="ARBA00023242"/>
    </source>
</evidence>
<evidence type="ECO:0000313" key="9">
    <source>
        <dbReference type="Proteomes" id="UP000734854"/>
    </source>
</evidence>
<evidence type="ECO:0000256" key="6">
    <source>
        <dbReference type="SAM" id="MobiDB-lite"/>
    </source>
</evidence>
<dbReference type="GO" id="GO:0046983">
    <property type="term" value="F:protein dimerization activity"/>
    <property type="evidence" value="ECO:0007669"/>
    <property type="project" value="InterPro"/>
</dbReference>
<comment type="caution">
    <text evidence="8">The sequence shown here is derived from an EMBL/GenBank/DDBJ whole genome shotgun (WGS) entry which is preliminary data.</text>
</comment>
<dbReference type="Proteomes" id="UP000734854">
    <property type="component" value="Unassembled WGS sequence"/>
</dbReference>
<dbReference type="Pfam" id="PF00010">
    <property type="entry name" value="HLH"/>
    <property type="match status" value="1"/>
</dbReference>
<reference evidence="8 9" key="1">
    <citation type="submission" date="2020-08" db="EMBL/GenBank/DDBJ databases">
        <title>Plant Genome Project.</title>
        <authorList>
            <person name="Zhang R.-G."/>
        </authorList>
    </citation>
    <scope>NUCLEOTIDE SEQUENCE [LARGE SCALE GENOMIC DNA]</scope>
    <source>
        <tissue evidence="8">Rhizome</tissue>
    </source>
</reference>
<evidence type="ECO:0000313" key="8">
    <source>
        <dbReference type="EMBL" id="KAG6488448.1"/>
    </source>
</evidence>
<comment type="subcellular location">
    <subcellularLocation>
        <location evidence="1">Nucleus</location>
    </subcellularLocation>
</comment>
<dbReference type="SMART" id="SM00353">
    <property type="entry name" value="HLH"/>
    <property type="match status" value="1"/>
</dbReference>
<evidence type="ECO:0000256" key="1">
    <source>
        <dbReference type="ARBA" id="ARBA00004123"/>
    </source>
</evidence>
<keyword evidence="5" id="KW-0175">Coiled coil</keyword>